<evidence type="ECO:0000313" key="1">
    <source>
        <dbReference type="EMBL" id="ASZ72015.1"/>
    </source>
</evidence>
<organism evidence="1 2">
    <name type="scientific">Xanthomonas phage phi Xc10</name>
    <dbReference type="NCBI Taxonomy" id="2024237"/>
    <lineage>
        <taxon>Viruses</taxon>
        <taxon>Duplodnaviria</taxon>
        <taxon>Heunggongvirae</taxon>
        <taxon>Uroviricota</taxon>
        <taxon>Caudoviricetes</taxon>
        <taxon>Autographivirales</taxon>
        <taxon>Autonotataviridae</taxon>
        <taxon>Gujervirinae</taxon>
        <taxon>Pradovirus</taxon>
        <taxon>Pradovirus pagan</taxon>
        <taxon>Pradovirus Xc10</taxon>
    </lineage>
</organism>
<protein>
    <submittedName>
        <fullName evidence="1">Uncharacterized protein</fullName>
    </submittedName>
</protein>
<reference evidence="2" key="1">
    <citation type="submission" date="2017-06" db="EMBL/GenBank/DDBJ databases">
        <authorList>
            <person name="Cheng Y.T."/>
        </authorList>
    </citation>
    <scope>NUCLEOTIDE SEQUENCE [LARGE SCALE GENOMIC DNA]</scope>
</reference>
<dbReference type="Proteomes" id="UP000222265">
    <property type="component" value="Segment"/>
</dbReference>
<evidence type="ECO:0000313" key="2">
    <source>
        <dbReference type="Proteomes" id="UP000222265"/>
    </source>
</evidence>
<sequence length="92" mass="10937">MNIVDQLILDELKRRGRKLWDKWLLPQQHRRAWTVYRLDSNNSPRIVGTFGLLFNKHSMWLGAHYSAYNKRWCINLIPCCTLWITKPGGKTP</sequence>
<keyword evidence="2" id="KW-1185">Reference proteome</keyword>
<dbReference type="RefSeq" id="YP_009791539.1">
    <property type="nucleotide sequence ID" value="NC_047840.1"/>
</dbReference>
<proteinExistence type="predicted"/>
<dbReference type="EMBL" id="MF375456">
    <property type="protein sequence ID" value="ASZ72015.1"/>
    <property type="molecule type" value="Genomic_DNA"/>
</dbReference>
<dbReference type="KEGG" id="vg:54981722"/>
<dbReference type="GeneID" id="54981722"/>
<accession>A0A249XLD3</accession>
<name>A0A249XLD3_9CAUD</name>